<feature type="compositionally biased region" description="Basic residues" evidence="1">
    <location>
        <begin position="74"/>
        <end position="84"/>
    </location>
</feature>
<feature type="compositionally biased region" description="Basic and acidic residues" evidence="1">
    <location>
        <begin position="96"/>
        <end position="117"/>
    </location>
</feature>
<accession>A0A699K480</accession>
<dbReference type="EMBL" id="BKCJ010478755">
    <property type="protein sequence ID" value="GFA73928.1"/>
    <property type="molecule type" value="Genomic_DNA"/>
</dbReference>
<sequence length="189" mass="21882">MAWVPQLKQDLLAKMGIGNGFCILRLIMFKELPSAFTNHSEKVQQEKVQQEKLKAIKARLNFEEVSQNFESRTPSRRRDLKKRLGSGQVRSMTESPEPRRGRSESPRKKTRKEERCSKGWRRAYSTGLETRGRSSRLRKTEFASKKRHNKRASLRMIEALSESKNGAGGHWKSKPKRQKSSIEDDLSQP</sequence>
<reference evidence="2" key="1">
    <citation type="journal article" date="2019" name="Sci. Rep.">
        <title>Draft genome of Tanacetum cinerariifolium, the natural source of mosquito coil.</title>
        <authorList>
            <person name="Yamashiro T."/>
            <person name="Shiraishi A."/>
            <person name="Satake H."/>
            <person name="Nakayama K."/>
        </authorList>
    </citation>
    <scope>NUCLEOTIDE SEQUENCE</scope>
</reference>
<organism evidence="2">
    <name type="scientific">Tanacetum cinerariifolium</name>
    <name type="common">Dalmatian daisy</name>
    <name type="synonym">Chrysanthemum cinerariifolium</name>
    <dbReference type="NCBI Taxonomy" id="118510"/>
    <lineage>
        <taxon>Eukaryota</taxon>
        <taxon>Viridiplantae</taxon>
        <taxon>Streptophyta</taxon>
        <taxon>Embryophyta</taxon>
        <taxon>Tracheophyta</taxon>
        <taxon>Spermatophyta</taxon>
        <taxon>Magnoliopsida</taxon>
        <taxon>eudicotyledons</taxon>
        <taxon>Gunneridae</taxon>
        <taxon>Pentapetalae</taxon>
        <taxon>asterids</taxon>
        <taxon>campanulids</taxon>
        <taxon>Asterales</taxon>
        <taxon>Asteraceae</taxon>
        <taxon>Asteroideae</taxon>
        <taxon>Anthemideae</taxon>
        <taxon>Anthemidinae</taxon>
        <taxon>Tanacetum</taxon>
    </lineage>
</organism>
<gene>
    <name evidence="2" type="ORF">Tci_645900</name>
</gene>
<name>A0A699K480_TANCI</name>
<comment type="caution">
    <text evidence="2">The sequence shown here is derived from an EMBL/GenBank/DDBJ whole genome shotgun (WGS) entry which is preliminary data.</text>
</comment>
<feature type="region of interest" description="Disordered" evidence="1">
    <location>
        <begin position="67"/>
        <end position="189"/>
    </location>
</feature>
<protein>
    <submittedName>
        <fullName evidence="2">Uncharacterized protein</fullName>
    </submittedName>
</protein>
<dbReference type="AlphaFoldDB" id="A0A699K480"/>
<evidence type="ECO:0000256" key="1">
    <source>
        <dbReference type="SAM" id="MobiDB-lite"/>
    </source>
</evidence>
<proteinExistence type="predicted"/>
<evidence type="ECO:0000313" key="2">
    <source>
        <dbReference type="EMBL" id="GFA73928.1"/>
    </source>
</evidence>